<protein>
    <recommendedName>
        <fullName evidence="6">Cystatin/monellin superfamily protein</fullName>
    </recommendedName>
</protein>
<dbReference type="EMBL" id="CACRSJ010000110">
    <property type="protein sequence ID" value="VYS67088.1"/>
    <property type="molecule type" value="Genomic_DNA"/>
</dbReference>
<evidence type="ECO:0000313" key="4">
    <source>
        <dbReference type="Proteomes" id="UP000426265"/>
    </source>
</evidence>
<dbReference type="OrthoDB" id="1051783at2759"/>
<dbReference type="EMBL" id="CACSHJ010000096">
    <property type="protein sequence ID" value="CAA0403148.1"/>
    <property type="molecule type" value="Genomic_DNA"/>
</dbReference>
<evidence type="ECO:0000256" key="1">
    <source>
        <dbReference type="SAM" id="MobiDB-lite"/>
    </source>
</evidence>
<proteinExistence type="predicted"/>
<feature type="compositionally biased region" description="Basic and acidic residues" evidence="1">
    <location>
        <begin position="1"/>
        <end position="10"/>
    </location>
</feature>
<evidence type="ECO:0008006" key="6">
    <source>
        <dbReference type="Google" id="ProtNLM"/>
    </source>
</evidence>
<dbReference type="AlphaFoldDB" id="A0A654G1R3"/>
<dbReference type="NCBIfam" id="TIGR01638">
    <property type="entry name" value="Atha_cystat_rel"/>
    <property type="match status" value="1"/>
</dbReference>
<evidence type="ECO:0000313" key="2">
    <source>
        <dbReference type="EMBL" id="CAA0403148.1"/>
    </source>
</evidence>
<sequence>MAPESIKEEMEIQASTTKMMNSSLMEEHKVEEEEDDDEGSDIDRRYKYVPEPEPEWDVDSYDGREYETDPEDRQFFSDEDSYQEFRTRKRQAIESKGFLPEPLSGTYPIQDLEEIAYRNMTARELNTDLANLCVKKLNDEKGTTVELVEIVRVIELGGATWNSYITFMAREYPNGPLVEYHAKVMSYVGQEKPPFPILCRPSPKLSV</sequence>
<dbReference type="ExpressionAtlas" id="A0A654G1R3">
    <property type="expression patterns" value="baseline"/>
</dbReference>
<evidence type="ECO:0000313" key="5">
    <source>
        <dbReference type="Proteomes" id="UP000434276"/>
    </source>
</evidence>
<accession>A0A654G1R3</accession>
<feature type="compositionally biased region" description="Basic and acidic residues" evidence="1">
    <location>
        <begin position="41"/>
        <end position="50"/>
    </location>
</feature>
<reference evidence="3 4" key="1">
    <citation type="submission" date="2019-11" db="EMBL/GenBank/DDBJ databases">
        <authorList>
            <person name="Jiao W.-B."/>
            <person name="Schneeberger K."/>
        </authorList>
    </citation>
    <scope>NUCLEOTIDE SEQUENCE [LARGE SCALE GENOMIC DNA]</scope>
    <source>
        <strain evidence="4">cv. An-1</strain>
        <strain evidence="5">cv. C24</strain>
    </source>
</reference>
<dbReference type="InterPro" id="IPR006525">
    <property type="entry name" value="Cystatin-related_pln"/>
</dbReference>
<name>A0A654G1R3_ARATH</name>
<evidence type="ECO:0000313" key="3">
    <source>
        <dbReference type="EMBL" id="VYS67088.1"/>
    </source>
</evidence>
<dbReference type="PANTHER" id="PTHR31228">
    <property type="entry name" value="CYSTATIN/MONELLIN SUPERFAMILY PROTEIN"/>
    <property type="match status" value="1"/>
</dbReference>
<dbReference type="PANTHER" id="PTHR31228:SF40">
    <property type="entry name" value="CYSTATIN_MONELLIN SUPERFAMILY PROTEIN"/>
    <property type="match status" value="1"/>
</dbReference>
<dbReference type="Proteomes" id="UP000434276">
    <property type="component" value="Unassembled WGS sequence"/>
</dbReference>
<accession>A0A5S9Y5P4</accession>
<organism evidence="3 4">
    <name type="scientific">Arabidopsis thaliana</name>
    <name type="common">Mouse-ear cress</name>
    <dbReference type="NCBI Taxonomy" id="3702"/>
    <lineage>
        <taxon>Eukaryota</taxon>
        <taxon>Viridiplantae</taxon>
        <taxon>Streptophyta</taxon>
        <taxon>Embryophyta</taxon>
        <taxon>Tracheophyta</taxon>
        <taxon>Spermatophyta</taxon>
        <taxon>Magnoliopsida</taxon>
        <taxon>eudicotyledons</taxon>
        <taxon>Gunneridae</taxon>
        <taxon>Pentapetalae</taxon>
        <taxon>rosids</taxon>
        <taxon>malvids</taxon>
        <taxon>Brassicales</taxon>
        <taxon>Brassicaceae</taxon>
        <taxon>Camelineae</taxon>
        <taxon>Arabidopsis</taxon>
    </lineage>
</organism>
<gene>
    <name evidence="3" type="ORF">AN1_LOCUS22490</name>
    <name evidence="2" type="ORF">C24_LOCUS22380</name>
</gene>
<dbReference type="Proteomes" id="UP000426265">
    <property type="component" value="Unassembled WGS sequence"/>
</dbReference>
<feature type="compositionally biased region" description="Polar residues" evidence="1">
    <location>
        <begin position="13"/>
        <end position="24"/>
    </location>
</feature>
<feature type="compositionally biased region" description="Basic and acidic residues" evidence="1">
    <location>
        <begin position="61"/>
        <end position="70"/>
    </location>
</feature>
<feature type="region of interest" description="Disordered" evidence="1">
    <location>
        <begin position="1"/>
        <end position="70"/>
    </location>
</feature>